<dbReference type="PANTHER" id="PTHR43318">
    <property type="entry name" value="UDP-N-ACETYLGLUCOSAMINE 4,6-DEHYDRATASE"/>
    <property type="match status" value="1"/>
</dbReference>
<dbReference type="Gene3D" id="3.40.50.720">
    <property type="entry name" value="NAD(P)-binding Rossmann-like Domain"/>
    <property type="match status" value="2"/>
</dbReference>
<evidence type="ECO:0000313" key="4">
    <source>
        <dbReference type="EMBL" id="MFC5379515.1"/>
    </source>
</evidence>
<keyword evidence="2" id="KW-0812">Transmembrane</keyword>
<keyword evidence="2" id="KW-0472">Membrane</keyword>
<feature type="domain" description="Polysaccharide biosynthesis protein CapD-like" evidence="3">
    <location>
        <begin position="294"/>
        <end position="570"/>
    </location>
</feature>
<protein>
    <submittedName>
        <fullName evidence="4">Polysaccharide biosynthesis protein</fullName>
    </submittedName>
</protein>
<evidence type="ECO:0000259" key="3">
    <source>
        <dbReference type="Pfam" id="PF02719"/>
    </source>
</evidence>
<dbReference type="Proteomes" id="UP001596122">
    <property type="component" value="Unassembled WGS sequence"/>
</dbReference>
<dbReference type="PANTHER" id="PTHR43318:SF1">
    <property type="entry name" value="POLYSACCHARIDE BIOSYNTHESIS PROTEIN EPSC-RELATED"/>
    <property type="match status" value="1"/>
</dbReference>
<accession>A0ABW0GK98</accession>
<dbReference type="InterPro" id="IPR003869">
    <property type="entry name" value="Polysac_CapD-like"/>
</dbReference>
<dbReference type="InterPro" id="IPR051203">
    <property type="entry name" value="Polysaccharide_Synthase-Rel"/>
</dbReference>
<keyword evidence="5" id="KW-1185">Reference proteome</keyword>
<sequence length="619" mass="65828">MTSEQQVRRGSTFVRWWTGPTKAVLDAVVLVGSVLLTITARLDLTIASTIDPVGLTWYLVAVVGTLLAVGTAVVYRGQYRYGSFEEISVLAVVVGMTSVVGLAFAVLGPQPRVVPLSVPVVSSAIALIGMAGLRWIGRRAIDAQSAPGRDTERVLVLGAGESGYQVIRAMLKDPTSPFRPVGLIDDDPGKRNLRIEGVRVLGTTAQLADLARRTSATTVVLAVRTASAADVRHLTATSRAAGLRLLSVPSTERMLGSQIELGDIRALTVEDLLGRHQISTDVHEIAMYLTGRRVLVTGAGGSIGSELCRQIHAFHPAALVMLERDESALHAVQLSIEGHALLDDGNLVLADIRDPDRLREVFAEHRPDVVFHAAALKHLPLVEAHPGEAVQSNVWGTLNVLRAAKESGVERFINISTDKAADPTSVLGWSKRIAERLTAEFARDGSRYMSVRFGNVLGSRGSVLHTFADQVARGGPVTITDRRVTRYFMTVPEAVELVIQCGAIGGAGESLVLDMGEPVLIAEIAARIADLAGATVEVVETGLRPGEKLHEDLIGAEEVGTRRSHPLITHVPVPPLPPGTVTGLDPHRPREEVVAALRSVSEHGLPGAAGSPGLEVSAT</sequence>
<dbReference type="EMBL" id="JBHSLD010000001">
    <property type="protein sequence ID" value="MFC5379515.1"/>
    <property type="molecule type" value="Genomic_DNA"/>
</dbReference>
<organism evidence="4 5">
    <name type="scientific">Aquipuribacter nitratireducens</name>
    <dbReference type="NCBI Taxonomy" id="650104"/>
    <lineage>
        <taxon>Bacteria</taxon>
        <taxon>Bacillati</taxon>
        <taxon>Actinomycetota</taxon>
        <taxon>Actinomycetes</taxon>
        <taxon>Micrococcales</taxon>
        <taxon>Intrasporangiaceae</taxon>
        <taxon>Aquipuribacter</taxon>
    </lineage>
</organism>
<dbReference type="InterPro" id="IPR036291">
    <property type="entry name" value="NAD(P)-bd_dom_sf"/>
</dbReference>
<gene>
    <name evidence="4" type="ORF">ACFPJ6_01795</name>
</gene>
<dbReference type="CDD" id="cd05237">
    <property type="entry name" value="UDP_invert_4-6DH_SDR_e"/>
    <property type="match status" value="1"/>
</dbReference>
<comment type="caution">
    <text evidence="4">The sequence shown here is derived from an EMBL/GenBank/DDBJ whole genome shotgun (WGS) entry which is preliminary data.</text>
</comment>
<dbReference type="Pfam" id="PF02719">
    <property type="entry name" value="Polysacc_synt_2"/>
    <property type="match status" value="1"/>
</dbReference>
<feature type="transmembrane region" description="Helical" evidence="2">
    <location>
        <begin position="87"/>
        <end position="107"/>
    </location>
</feature>
<name>A0ABW0GK98_9MICO</name>
<feature type="transmembrane region" description="Helical" evidence="2">
    <location>
        <begin position="54"/>
        <end position="75"/>
    </location>
</feature>
<dbReference type="RefSeq" id="WP_340266224.1">
    <property type="nucleotide sequence ID" value="NZ_JBBEOG010000001.1"/>
</dbReference>
<dbReference type="Pfam" id="PF13727">
    <property type="entry name" value="CoA_binding_3"/>
    <property type="match status" value="1"/>
</dbReference>
<feature type="transmembrane region" description="Helical" evidence="2">
    <location>
        <begin position="23"/>
        <end position="42"/>
    </location>
</feature>
<proteinExistence type="inferred from homology"/>
<evidence type="ECO:0000313" key="5">
    <source>
        <dbReference type="Proteomes" id="UP001596122"/>
    </source>
</evidence>
<evidence type="ECO:0000256" key="2">
    <source>
        <dbReference type="SAM" id="Phobius"/>
    </source>
</evidence>
<comment type="similarity">
    <text evidence="1">Belongs to the polysaccharide synthase family.</text>
</comment>
<keyword evidence="2" id="KW-1133">Transmembrane helix</keyword>
<dbReference type="SUPFAM" id="SSF53335">
    <property type="entry name" value="S-adenosyl-L-methionine-dependent methyltransferases"/>
    <property type="match status" value="1"/>
</dbReference>
<reference evidence="5" key="1">
    <citation type="journal article" date="2019" name="Int. J. Syst. Evol. Microbiol.">
        <title>The Global Catalogue of Microorganisms (GCM) 10K type strain sequencing project: providing services to taxonomists for standard genome sequencing and annotation.</title>
        <authorList>
            <consortium name="The Broad Institute Genomics Platform"/>
            <consortium name="The Broad Institute Genome Sequencing Center for Infectious Disease"/>
            <person name="Wu L."/>
            <person name="Ma J."/>
        </authorList>
    </citation>
    <scope>NUCLEOTIDE SEQUENCE [LARGE SCALE GENOMIC DNA]</scope>
    <source>
        <strain evidence="5">CCUG 43114</strain>
    </source>
</reference>
<dbReference type="SUPFAM" id="SSF51735">
    <property type="entry name" value="NAD(P)-binding Rossmann-fold domains"/>
    <property type="match status" value="1"/>
</dbReference>
<dbReference type="InterPro" id="IPR029063">
    <property type="entry name" value="SAM-dependent_MTases_sf"/>
</dbReference>
<evidence type="ECO:0000256" key="1">
    <source>
        <dbReference type="ARBA" id="ARBA00007430"/>
    </source>
</evidence>